<evidence type="ECO:0000256" key="5">
    <source>
        <dbReference type="SAM" id="MobiDB-lite"/>
    </source>
</evidence>
<evidence type="ECO:0000256" key="3">
    <source>
        <dbReference type="ARBA" id="ARBA00023098"/>
    </source>
</evidence>
<dbReference type="GO" id="GO:0046486">
    <property type="term" value="P:glycerolipid metabolic process"/>
    <property type="evidence" value="ECO:0007669"/>
    <property type="project" value="UniProtKB-ARBA"/>
</dbReference>
<feature type="active site" description="Proton acceptor" evidence="4">
    <location>
        <position position="263"/>
    </location>
</feature>
<dbReference type="AlphaFoldDB" id="A0AAV9N3T1"/>
<dbReference type="GeneID" id="89974174"/>
<dbReference type="SUPFAM" id="SSF52151">
    <property type="entry name" value="FabD/lysophospholipase-like"/>
    <property type="match status" value="1"/>
</dbReference>
<accession>A0AAV9N3T1</accession>
<evidence type="ECO:0000259" key="6">
    <source>
        <dbReference type="PROSITE" id="PS51635"/>
    </source>
</evidence>
<keyword evidence="3 4" id="KW-0443">Lipid metabolism</keyword>
<dbReference type="EMBL" id="JAVRRD010000022">
    <property type="protein sequence ID" value="KAK5048330.1"/>
    <property type="molecule type" value="Genomic_DNA"/>
</dbReference>
<evidence type="ECO:0000256" key="2">
    <source>
        <dbReference type="ARBA" id="ARBA00022963"/>
    </source>
</evidence>
<dbReference type="GO" id="GO:0047499">
    <property type="term" value="F:calcium-independent phospholipase A2 activity"/>
    <property type="evidence" value="ECO:0007669"/>
    <property type="project" value="TreeGrafter"/>
</dbReference>
<feature type="domain" description="PNPLA" evidence="6">
    <location>
        <begin position="35"/>
        <end position="276"/>
    </location>
</feature>
<evidence type="ECO:0000256" key="1">
    <source>
        <dbReference type="ARBA" id="ARBA00022801"/>
    </source>
</evidence>
<evidence type="ECO:0000313" key="7">
    <source>
        <dbReference type="EMBL" id="KAK5048330.1"/>
    </source>
</evidence>
<protein>
    <recommendedName>
        <fullName evidence="6">PNPLA domain-containing protein</fullName>
    </recommendedName>
</protein>
<organism evidence="7 8">
    <name type="scientific">Exophiala bonariae</name>
    <dbReference type="NCBI Taxonomy" id="1690606"/>
    <lineage>
        <taxon>Eukaryota</taxon>
        <taxon>Fungi</taxon>
        <taxon>Dikarya</taxon>
        <taxon>Ascomycota</taxon>
        <taxon>Pezizomycotina</taxon>
        <taxon>Eurotiomycetes</taxon>
        <taxon>Chaetothyriomycetidae</taxon>
        <taxon>Chaetothyriales</taxon>
        <taxon>Herpotrichiellaceae</taxon>
        <taxon>Exophiala</taxon>
    </lineage>
</organism>
<proteinExistence type="predicted"/>
<gene>
    <name evidence="7" type="ORF">LTR84_006000</name>
</gene>
<dbReference type="Proteomes" id="UP001358417">
    <property type="component" value="Unassembled WGS sequence"/>
</dbReference>
<dbReference type="RefSeq" id="XP_064703788.1">
    <property type="nucleotide sequence ID" value="XM_064849564.1"/>
</dbReference>
<dbReference type="GO" id="GO:0016042">
    <property type="term" value="P:lipid catabolic process"/>
    <property type="evidence" value="ECO:0007669"/>
    <property type="project" value="UniProtKB-UniRule"/>
</dbReference>
<keyword evidence="2 4" id="KW-0442">Lipid degradation</keyword>
<dbReference type="InterPro" id="IPR016035">
    <property type="entry name" value="Acyl_Trfase/lysoPLipase"/>
</dbReference>
<feature type="short sequence motif" description="GXSXG" evidence="4">
    <location>
        <begin position="89"/>
        <end position="93"/>
    </location>
</feature>
<dbReference type="Pfam" id="PF01734">
    <property type="entry name" value="Patatin"/>
    <property type="match status" value="1"/>
</dbReference>
<evidence type="ECO:0000313" key="8">
    <source>
        <dbReference type="Proteomes" id="UP001358417"/>
    </source>
</evidence>
<dbReference type="Gene3D" id="3.40.1090.10">
    <property type="entry name" value="Cytosolic phospholipase A2 catalytic domain"/>
    <property type="match status" value="1"/>
</dbReference>
<feature type="short sequence motif" description="GXGXXG" evidence="4">
    <location>
        <begin position="39"/>
        <end position="44"/>
    </location>
</feature>
<dbReference type="PANTHER" id="PTHR24185">
    <property type="entry name" value="CALCIUM-INDEPENDENT PHOSPHOLIPASE A2-GAMMA"/>
    <property type="match status" value="1"/>
</dbReference>
<name>A0AAV9N3T1_9EURO</name>
<feature type="short sequence motif" description="DGA/G" evidence="4">
    <location>
        <begin position="263"/>
        <end position="265"/>
    </location>
</feature>
<dbReference type="PROSITE" id="PS51635">
    <property type="entry name" value="PNPLA"/>
    <property type="match status" value="1"/>
</dbReference>
<feature type="active site" description="Nucleophile" evidence="4">
    <location>
        <position position="91"/>
    </location>
</feature>
<keyword evidence="1 4" id="KW-0378">Hydrolase</keyword>
<dbReference type="PANTHER" id="PTHR24185:SF1">
    <property type="entry name" value="CALCIUM-INDEPENDENT PHOSPHOLIPASE A2-GAMMA"/>
    <property type="match status" value="1"/>
</dbReference>
<comment type="caution">
    <text evidence="7">The sequence shown here is derived from an EMBL/GenBank/DDBJ whole genome shotgun (WGS) entry which is preliminary data.</text>
</comment>
<dbReference type="GO" id="GO:0019369">
    <property type="term" value="P:arachidonate metabolic process"/>
    <property type="evidence" value="ECO:0007669"/>
    <property type="project" value="TreeGrafter"/>
</dbReference>
<feature type="region of interest" description="Disordered" evidence="5">
    <location>
        <begin position="1"/>
        <end position="25"/>
    </location>
</feature>
<evidence type="ECO:0000256" key="4">
    <source>
        <dbReference type="PROSITE-ProRule" id="PRU01161"/>
    </source>
</evidence>
<reference evidence="7 8" key="1">
    <citation type="submission" date="2023-08" db="EMBL/GenBank/DDBJ databases">
        <title>Black Yeasts Isolated from many extreme environments.</title>
        <authorList>
            <person name="Coleine C."/>
            <person name="Stajich J.E."/>
            <person name="Selbmann L."/>
        </authorList>
    </citation>
    <scope>NUCLEOTIDE SEQUENCE [LARGE SCALE GENOMIC DNA]</scope>
    <source>
        <strain evidence="7 8">CCFEE 5792</strain>
    </source>
</reference>
<dbReference type="InterPro" id="IPR002641">
    <property type="entry name" value="PNPLA_dom"/>
</dbReference>
<sequence length="411" mass="45553">MASQDAPPLAKTPTQDTTTKIPVPKSGSPDIYNVLSLDGGGIRGISSMVILQRLMTRVKEIENAARVEKGRPADPADRKPVDYFDLGAGTSTGGLIALMLFRLEMNCTDVIASYNDLAKLVFQPKFGIISLHKLGRLGVWLGNRWLNVKAVIGLEQYSHKPLEQAIDTVVSKFPLDKDDEARKGEAFLVKESKGQMFMCATLADRGESILLRNYAPSFAPLPISTGATNLDFSRITIKEAARATSAAPTYLKQATIQGLNFWDGGLLNNNPIDQAWDNRYDLVGAADRSPRIKCIVSLGTTHPEYKKTKDKNFIAKFFNTLSKTVAFATNTEAKHRDFERNMQQYNRRRVAMGNPDRQTLYYRFNASTGAQSVGLADYLSMPALVTYTEAYLTKPEVAKWIEECAEHLAKT</sequence>
<dbReference type="GO" id="GO:0016020">
    <property type="term" value="C:membrane"/>
    <property type="evidence" value="ECO:0007669"/>
    <property type="project" value="TreeGrafter"/>
</dbReference>
<keyword evidence="8" id="KW-1185">Reference proteome</keyword>